<dbReference type="Gene3D" id="2.40.50.140">
    <property type="entry name" value="Nucleic acid-binding proteins"/>
    <property type="match status" value="1"/>
</dbReference>
<dbReference type="AlphaFoldDB" id="T0YGX8"/>
<organism evidence="2">
    <name type="scientific">mine drainage metagenome</name>
    <dbReference type="NCBI Taxonomy" id="410659"/>
    <lineage>
        <taxon>unclassified sequences</taxon>
        <taxon>metagenomes</taxon>
        <taxon>ecological metagenomes</taxon>
    </lineage>
</organism>
<dbReference type="InterPro" id="IPR008995">
    <property type="entry name" value="Mo/tungstate-bd_C_term_dom"/>
</dbReference>
<dbReference type="InterPro" id="IPR012340">
    <property type="entry name" value="NA-bd_OB-fold"/>
</dbReference>
<comment type="caution">
    <text evidence="2">The sequence shown here is derived from an EMBL/GenBank/DDBJ whole genome shotgun (WGS) entry which is preliminary data.</text>
</comment>
<dbReference type="GO" id="GO:0043190">
    <property type="term" value="C:ATP-binding cassette (ABC) transporter complex"/>
    <property type="evidence" value="ECO:0007669"/>
    <property type="project" value="InterPro"/>
</dbReference>
<proteinExistence type="predicted"/>
<gene>
    <name evidence="2" type="ORF">B1A_18575</name>
</gene>
<accession>T0YGX8</accession>
<keyword evidence="2" id="KW-0067">ATP-binding</keyword>
<reference evidence="2" key="2">
    <citation type="journal article" date="2014" name="ISME J.">
        <title>Microbial stratification in low pH oxic and suboxic macroscopic growths along an acid mine drainage.</title>
        <authorList>
            <person name="Mendez-Garcia C."/>
            <person name="Mesa V."/>
            <person name="Sprenger R.R."/>
            <person name="Richter M."/>
            <person name="Diez M.S."/>
            <person name="Solano J."/>
            <person name="Bargiela R."/>
            <person name="Golyshina O.V."/>
            <person name="Manteca A."/>
            <person name="Ramos J.L."/>
            <person name="Gallego J.R."/>
            <person name="Llorente I."/>
            <person name="Martins Dos Santos V.A."/>
            <person name="Jensen O.N."/>
            <person name="Pelaez A.I."/>
            <person name="Sanchez J."/>
            <person name="Ferrer M."/>
        </authorList>
    </citation>
    <scope>NUCLEOTIDE SEQUENCE</scope>
</reference>
<dbReference type="GO" id="GO:0005524">
    <property type="term" value="F:ATP binding"/>
    <property type="evidence" value="ECO:0007669"/>
    <property type="project" value="UniProtKB-KW"/>
</dbReference>
<dbReference type="Pfam" id="PF08402">
    <property type="entry name" value="TOBE_2"/>
    <property type="match status" value="1"/>
</dbReference>
<evidence type="ECO:0000313" key="2">
    <source>
        <dbReference type="EMBL" id="EQD34711.1"/>
    </source>
</evidence>
<feature type="domain" description="Transport-associated OB type 2" evidence="1">
    <location>
        <begin position="3"/>
        <end position="78"/>
    </location>
</feature>
<feature type="non-terminal residue" evidence="2">
    <location>
        <position position="1"/>
    </location>
</feature>
<dbReference type="Gene3D" id="2.40.50.100">
    <property type="match status" value="1"/>
</dbReference>
<dbReference type="EMBL" id="AUZX01013713">
    <property type="protein sequence ID" value="EQD34711.1"/>
    <property type="molecule type" value="Genomic_DNA"/>
</dbReference>
<sequence>VVLAVRPEDLHMDRHFLAEHQDAVLHAEVRIVEPMGHEKVVSLNLGSTPVTARTSNDWSGVRGQGVPLAVDLERAILFDPSTEQAVGMSTTAH</sequence>
<evidence type="ECO:0000259" key="1">
    <source>
        <dbReference type="Pfam" id="PF08402"/>
    </source>
</evidence>
<dbReference type="InterPro" id="IPR013611">
    <property type="entry name" value="Transp-assoc_OB_typ2"/>
</dbReference>
<name>T0YGX8_9ZZZZ</name>
<dbReference type="GO" id="GO:0022857">
    <property type="term" value="F:transmembrane transporter activity"/>
    <property type="evidence" value="ECO:0007669"/>
    <property type="project" value="InterPro"/>
</dbReference>
<protein>
    <submittedName>
        <fullName evidence="2">Sugar ABC transporter ATP-binding protein</fullName>
    </submittedName>
</protein>
<reference evidence="2" key="1">
    <citation type="submission" date="2013-08" db="EMBL/GenBank/DDBJ databases">
        <authorList>
            <person name="Mendez C."/>
            <person name="Richter M."/>
            <person name="Ferrer M."/>
            <person name="Sanchez J."/>
        </authorList>
    </citation>
    <scope>NUCLEOTIDE SEQUENCE</scope>
</reference>
<dbReference type="SUPFAM" id="SSF50331">
    <property type="entry name" value="MOP-like"/>
    <property type="match status" value="1"/>
</dbReference>
<keyword evidence="2" id="KW-0547">Nucleotide-binding</keyword>